<sequence length="891" mass="97150">MVATRSGVSVGSPIKTNPEISAGVLATPASTRRTRRTAAQFEGTSDFQQDVSLQAMCSTGKRETRTSKRQTSSANQPDSTHEADVSDLDSCCSAVSDTEAVPSTQPACSGLKRAIDRKHPDMEENATHEKGSSFSPVSATQEPSTCRSTRRNNDVSDSSNSVLCSIKVTDLPSRLTRSTRRTAVASSRASSQSHTDAELSDPEPCSSGVQSSTIRRSTRAQKGRLVEAIPMHLEETSDCSNSPVRRSGKVPPSDLKSSDSEGIESGPCMTPRRSCRWTEPKQPVTKAPIGSPRSVTGMGTTCSSRTGSNNNYQGTPPTRMTAKALDTLVEKDLHQSASVTVSSVAETSVDSNSKNVDTIITADPDCSAIEDVCEEDRTLTLDSQDVLIAEPEPSQEAAPSSAVITQDFSGTASEAEDQQRAPSAKEAAEASAVSEQQMTTADSHILLNQPATVTACEHAMSPLGKVSDEEETSMDVDHASTSEELSETIIQKSSFIFHLESSEDGICGNVEKEGGKTEKKGLDGEQVAVCEEDQAGPSRLKAATPTHPATADDCLFFIDNKPGLLSGEPYYMDRHRDVEAFEDKSDDEICNNSEEGGKRERKGLDGQREIVSEEDEAGPSRPQAATAAHPAAAEHGLFLSKDTQPGLPPGKMDKHRVMEVFEDKNEEELFDEEDSDNDEDGELLFKSRNPQLKELSSRIDPGLSLKELGGLYINFDGSKSKTVSNSLKKLKEQKSQDELMKNTVIGPEFEKKDAVPPYKVSKHAAKLKRKEEREKTTGSGWFDMKAPEMTEELMADLKALKMRGAMDPKRFYKKSDRDGFPKYFQLATVVDNPVDFYHSRVPKKQRKRTIVEELLADAEFRQNNKKQYKKVMAEKAAVCAGKQKKRSKMKT</sequence>
<feature type="region of interest" description="Disordered" evidence="3">
    <location>
        <begin position="173"/>
        <end position="319"/>
    </location>
</feature>
<feature type="compositionally biased region" description="Basic and acidic residues" evidence="3">
    <location>
        <begin position="121"/>
        <end position="131"/>
    </location>
</feature>
<feature type="region of interest" description="Disordered" evidence="3">
    <location>
        <begin position="1"/>
        <end position="88"/>
    </location>
</feature>
<dbReference type="AlphaFoldDB" id="A0ABD0XM10"/>
<evidence type="ECO:0000256" key="3">
    <source>
        <dbReference type="SAM" id="MobiDB-lite"/>
    </source>
</evidence>
<feature type="region of interest" description="Disordered" evidence="3">
    <location>
        <begin position="121"/>
        <end position="160"/>
    </location>
</feature>
<name>A0ABD0XM10_UMBPY</name>
<evidence type="ECO:0000259" key="4">
    <source>
        <dbReference type="Pfam" id="PF08698"/>
    </source>
</evidence>
<dbReference type="GO" id="GO:0005730">
    <property type="term" value="C:nucleolus"/>
    <property type="evidence" value="ECO:0007669"/>
    <property type="project" value="UniProtKB-SubCell"/>
</dbReference>
<evidence type="ECO:0000313" key="6">
    <source>
        <dbReference type="Proteomes" id="UP001557470"/>
    </source>
</evidence>
<organism evidence="5 6">
    <name type="scientific">Umbra pygmaea</name>
    <name type="common">Eastern mudminnow</name>
    <dbReference type="NCBI Taxonomy" id="75934"/>
    <lineage>
        <taxon>Eukaryota</taxon>
        <taxon>Metazoa</taxon>
        <taxon>Chordata</taxon>
        <taxon>Craniata</taxon>
        <taxon>Vertebrata</taxon>
        <taxon>Euteleostomi</taxon>
        <taxon>Actinopterygii</taxon>
        <taxon>Neopterygii</taxon>
        <taxon>Teleostei</taxon>
        <taxon>Protacanthopterygii</taxon>
        <taxon>Esociformes</taxon>
        <taxon>Umbridae</taxon>
        <taxon>Umbra</taxon>
    </lineage>
</organism>
<comment type="caution">
    <text evidence="5">The sequence shown here is derived from an EMBL/GenBank/DDBJ whole genome shotgun (WGS) entry which is preliminary data.</text>
</comment>
<feature type="compositionally biased region" description="Low complexity" evidence="3">
    <location>
        <begin position="624"/>
        <end position="633"/>
    </location>
</feature>
<feature type="compositionally biased region" description="Polar residues" evidence="3">
    <location>
        <begin position="132"/>
        <end position="146"/>
    </location>
</feature>
<evidence type="ECO:0000256" key="2">
    <source>
        <dbReference type="ARBA" id="ARBA00023242"/>
    </source>
</evidence>
<evidence type="ECO:0000313" key="5">
    <source>
        <dbReference type="EMBL" id="KAL1022421.1"/>
    </source>
</evidence>
<dbReference type="Proteomes" id="UP001557470">
    <property type="component" value="Unassembled WGS sequence"/>
</dbReference>
<feature type="compositionally biased region" description="Basic and acidic residues" evidence="3">
    <location>
        <begin position="595"/>
        <end position="611"/>
    </location>
</feature>
<comment type="subcellular location">
    <subcellularLocation>
        <location evidence="1">Nucleus</location>
        <location evidence="1">Nucleolus</location>
    </subcellularLocation>
</comment>
<proteinExistence type="predicted"/>
<feature type="compositionally biased region" description="Low complexity" evidence="3">
    <location>
        <begin position="173"/>
        <end position="194"/>
    </location>
</feature>
<reference evidence="5 6" key="1">
    <citation type="submission" date="2024-06" db="EMBL/GenBank/DDBJ databases">
        <authorList>
            <person name="Pan Q."/>
            <person name="Wen M."/>
            <person name="Jouanno E."/>
            <person name="Zahm M."/>
            <person name="Klopp C."/>
            <person name="Cabau C."/>
            <person name="Louis A."/>
            <person name="Berthelot C."/>
            <person name="Parey E."/>
            <person name="Roest Crollius H."/>
            <person name="Montfort J."/>
            <person name="Robinson-Rechavi M."/>
            <person name="Bouchez O."/>
            <person name="Lampietro C."/>
            <person name="Lopez Roques C."/>
            <person name="Donnadieu C."/>
            <person name="Postlethwait J."/>
            <person name="Bobe J."/>
            <person name="Verreycken H."/>
            <person name="Guiguen Y."/>
        </authorList>
    </citation>
    <scope>NUCLEOTIDE SEQUENCE [LARGE SCALE GENOMIC DNA]</scope>
    <source>
        <strain evidence="5">Up_M1</strain>
        <tissue evidence="5">Testis</tissue>
    </source>
</reference>
<accession>A0ABD0XM10</accession>
<protein>
    <recommendedName>
        <fullName evidence="4">Fcf2 pre-rRNA processing C-terminal domain-containing protein</fullName>
    </recommendedName>
</protein>
<evidence type="ECO:0000256" key="1">
    <source>
        <dbReference type="ARBA" id="ARBA00004604"/>
    </source>
</evidence>
<keyword evidence="2" id="KW-0539">Nucleus</keyword>
<feature type="compositionally biased region" description="Polar residues" evidence="3">
    <location>
        <begin position="69"/>
        <end position="78"/>
    </location>
</feature>
<dbReference type="PANTHER" id="PTHR21686:SF12">
    <property type="entry name" value="DEOXYNUCLEOTIDYLTRANSFERASE TERMINAL-INTERACTING PROTEIN 2"/>
    <property type="match status" value="1"/>
</dbReference>
<feature type="domain" description="Fcf2 pre-rRNA processing C-terminal" evidence="4">
    <location>
        <begin position="774"/>
        <end position="866"/>
    </location>
</feature>
<feature type="compositionally biased region" description="Polar residues" evidence="3">
    <location>
        <begin position="1"/>
        <end position="19"/>
    </location>
</feature>
<feature type="region of interest" description="Disordered" evidence="3">
    <location>
        <begin position="409"/>
        <end position="438"/>
    </location>
</feature>
<feature type="region of interest" description="Disordered" evidence="3">
    <location>
        <begin position="760"/>
        <end position="782"/>
    </location>
</feature>
<dbReference type="EMBL" id="JAGEUA010000001">
    <property type="protein sequence ID" value="KAL1022421.1"/>
    <property type="molecule type" value="Genomic_DNA"/>
</dbReference>
<dbReference type="InterPro" id="IPR014810">
    <property type="entry name" value="Fcf2_C"/>
</dbReference>
<gene>
    <name evidence="5" type="ORF">UPYG_G00026750</name>
</gene>
<feature type="compositionally biased region" description="Low complexity" evidence="3">
    <location>
        <begin position="421"/>
        <end position="435"/>
    </location>
</feature>
<keyword evidence="6" id="KW-1185">Reference proteome</keyword>
<dbReference type="InterPro" id="IPR039883">
    <property type="entry name" value="Fcf2/DNTTIP2"/>
</dbReference>
<feature type="region of interest" description="Disordered" evidence="3">
    <location>
        <begin position="585"/>
        <end position="652"/>
    </location>
</feature>
<dbReference type="PANTHER" id="PTHR21686">
    <property type="entry name" value="DEOXYNUCLEOTIDYLTRANSFERASE TERMINAL-INTERACTING PROTEIN 2"/>
    <property type="match status" value="1"/>
</dbReference>
<feature type="compositionally biased region" description="Polar residues" evidence="3">
    <location>
        <begin position="293"/>
        <end position="318"/>
    </location>
</feature>
<feature type="compositionally biased region" description="Polar residues" evidence="3">
    <location>
        <begin position="42"/>
        <end position="57"/>
    </location>
</feature>
<dbReference type="Pfam" id="PF08698">
    <property type="entry name" value="Fcf2"/>
    <property type="match status" value="1"/>
</dbReference>